<keyword evidence="6" id="KW-0735">Signal-anchor</keyword>
<evidence type="ECO:0000256" key="3">
    <source>
        <dbReference type="ARBA" id="ARBA00009105"/>
    </source>
</evidence>
<evidence type="ECO:0000256" key="1">
    <source>
        <dbReference type="ARBA" id="ARBA00004323"/>
    </source>
</evidence>
<dbReference type="VEuPathDB" id="FungiDB:C8Q69DRAFT_325975"/>
<dbReference type="AlphaFoldDB" id="A0A443HNV6"/>
<evidence type="ECO:0000256" key="2">
    <source>
        <dbReference type="ARBA" id="ARBA00004922"/>
    </source>
</evidence>
<comment type="similarity">
    <text evidence="3">Belongs to the MNN1/MNT family.</text>
</comment>
<comment type="pathway">
    <text evidence="2">Protein modification; protein glycosylation.</text>
</comment>
<dbReference type="EMBL" id="RCNU01000009">
    <property type="protein sequence ID" value="RWQ93498.1"/>
    <property type="molecule type" value="Genomic_DNA"/>
</dbReference>
<keyword evidence="7" id="KW-1133">Transmembrane helix</keyword>
<evidence type="ECO:0000256" key="5">
    <source>
        <dbReference type="ARBA" id="ARBA00022692"/>
    </source>
</evidence>
<dbReference type="SUPFAM" id="SSF53448">
    <property type="entry name" value="Nucleotide-diphospho-sugar transferases"/>
    <property type="match status" value="1"/>
</dbReference>
<dbReference type="STRING" id="264951.A0A443HNV6"/>
<organism evidence="10 11">
    <name type="scientific">Byssochlamys spectabilis</name>
    <name type="common">Paecilomyces variotii</name>
    <dbReference type="NCBI Taxonomy" id="264951"/>
    <lineage>
        <taxon>Eukaryota</taxon>
        <taxon>Fungi</taxon>
        <taxon>Dikarya</taxon>
        <taxon>Ascomycota</taxon>
        <taxon>Pezizomycotina</taxon>
        <taxon>Eurotiomycetes</taxon>
        <taxon>Eurotiomycetidae</taxon>
        <taxon>Eurotiales</taxon>
        <taxon>Thermoascaceae</taxon>
        <taxon>Paecilomyces</taxon>
    </lineage>
</organism>
<dbReference type="Pfam" id="PF11051">
    <property type="entry name" value="Mannosyl_trans3"/>
    <property type="match status" value="2"/>
</dbReference>
<comment type="caution">
    <text evidence="10">The sequence shown here is derived from an EMBL/GenBank/DDBJ whole genome shotgun (WGS) entry which is preliminary data.</text>
</comment>
<dbReference type="PANTHER" id="PTHR31646:SF1">
    <property type="entry name" value="ALPHA-1,2-MANNOSYLTRANSFERASE MNN2"/>
    <property type="match status" value="1"/>
</dbReference>
<dbReference type="GO" id="GO:0000139">
    <property type="term" value="C:Golgi membrane"/>
    <property type="evidence" value="ECO:0007669"/>
    <property type="project" value="UniProtKB-SubCell"/>
</dbReference>
<keyword evidence="11" id="KW-1185">Reference proteome</keyword>
<keyword evidence="10" id="KW-0328">Glycosyltransferase</keyword>
<dbReference type="RefSeq" id="XP_028483143.1">
    <property type="nucleotide sequence ID" value="XM_028627417.1"/>
</dbReference>
<protein>
    <submittedName>
        <fullName evidence="10">Putative alpha-1,2-mannosyltransferase</fullName>
    </submittedName>
</protein>
<dbReference type="InterPro" id="IPR029044">
    <property type="entry name" value="Nucleotide-diphossugar_trans"/>
</dbReference>
<name>A0A443HNV6_BYSSP</name>
<keyword evidence="9" id="KW-0472">Membrane</keyword>
<keyword evidence="8" id="KW-0333">Golgi apparatus</keyword>
<comment type="subcellular location">
    <subcellularLocation>
        <location evidence="1">Golgi apparatus membrane</location>
        <topology evidence="1">Single-pass type II membrane protein</topology>
    </subcellularLocation>
</comment>
<dbReference type="GO" id="GO:0046354">
    <property type="term" value="P:mannan biosynthetic process"/>
    <property type="evidence" value="ECO:0007669"/>
    <property type="project" value="TreeGrafter"/>
</dbReference>
<reference evidence="10 11" key="1">
    <citation type="journal article" date="2018" name="Front. Microbiol.">
        <title>Genomic and genetic insights into a cosmopolitan fungus, Paecilomyces variotii (Eurotiales).</title>
        <authorList>
            <person name="Urquhart A.S."/>
            <person name="Mondo S.J."/>
            <person name="Makela M.R."/>
            <person name="Hane J.K."/>
            <person name="Wiebenga A."/>
            <person name="He G."/>
            <person name="Mihaltcheva S."/>
            <person name="Pangilinan J."/>
            <person name="Lipzen A."/>
            <person name="Barry K."/>
            <person name="de Vries R.P."/>
            <person name="Grigoriev I.V."/>
            <person name="Idnurm A."/>
        </authorList>
    </citation>
    <scope>NUCLEOTIDE SEQUENCE [LARGE SCALE GENOMIC DNA]</scope>
    <source>
        <strain evidence="10 11">CBS 101075</strain>
    </source>
</reference>
<keyword evidence="5" id="KW-0812">Transmembrane</keyword>
<dbReference type="PANTHER" id="PTHR31646">
    <property type="entry name" value="ALPHA-1,2-MANNOSYLTRANSFERASE MNN2"/>
    <property type="match status" value="1"/>
</dbReference>
<dbReference type="Proteomes" id="UP000283841">
    <property type="component" value="Unassembled WGS sequence"/>
</dbReference>
<dbReference type="InterPro" id="IPR022751">
    <property type="entry name" value="Alpha_mannosyltransferase"/>
</dbReference>
<evidence type="ECO:0000256" key="4">
    <source>
        <dbReference type="ARBA" id="ARBA00022679"/>
    </source>
</evidence>
<dbReference type="GeneID" id="39596694"/>
<dbReference type="GO" id="GO:0000026">
    <property type="term" value="F:alpha-1,2-mannosyltransferase activity"/>
    <property type="evidence" value="ECO:0007669"/>
    <property type="project" value="TreeGrafter"/>
</dbReference>
<sequence>MLVGRWTKLTAILLAGCVFLILSSLYLYARPDNRVRTSDNLGASPEIPHSGFWQDFLHLLEIHAPKCPSIQRYGSAGAIGFSAVEPPQRPDLIADPDGCRLPMQQAHDSFVESIQEPRQLVPMHVPGTSGIVSSAGGSLLPVFVTSLRMLRRTGSTLPVELFVKDWSEYEAEICEDVLPSLNARCIVLSDVLDDGRGAKVPIAHYQIKIFAVLSSSFETVIWMDADCFPLHDPKDLLYSEPFMSNGLVTWPDFWASTASPLYFDISRQQAPPIDLRASSETGVFLVSKQSHLSSLLLAAYYNFYGPSHYFTLLSQGAPGEGDKETFIHAASALGQSFYTVSEPVRPIGHPKADGKVSGSAMVQADPVEDFKLTSQDKWRVKDPSVAKAPRVFFIHAHYPKFNPGENLFGDKWETAPTLGSNGEDSRAWTVPKETLTRFGHDAEKAYWEEIKWTSCQLERKFGSWKRKSGICNRVREYWEHVFETHNANDPIFVDNS</sequence>
<evidence type="ECO:0000313" key="10">
    <source>
        <dbReference type="EMBL" id="RWQ93498.1"/>
    </source>
</evidence>
<keyword evidence="4 10" id="KW-0808">Transferase</keyword>
<gene>
    <name evidence="10" type="ORF">C8Q69DRAFT_325975</name>
</gene>
<proteinExistence type="inferred from homology"/>
<evidence type="ECO:0000256" key="8">
    <source>
        <dbReference type="ARBA" id="ARBA00023034"/>
    </source>
</evidence>
<evidence type="ECO:0000256" key="6">
    <source>
        <dbReference type="ARBA" id="ARBA00022968"/>
    </source>
</evidence>
<evidence type="ECO:0000313" key="11">
    <source>
        <dbReference type="Proteomes" id="UP000283841"/>
    </source>
</evidence>
<accession>A0A443HNV6</accession>
<evidence type="ECO:0000256" key="9">
    <source>
        <dbReference type="ARBA" id="ARBA00023136"/>
    </source>
</evidence>
<evidence type="ECO:0000256" key="7">
    <source>
        <dbReference type="ARBA" id="ARBA00022989"/>
    </source>
</evidence>